<evidence type="ECO:0000256" key="3">
    <source>
        <dbReference type="ARBA" id="ARBA00022679"/>
    </source>
</evidence>
<dbReference type="PANTHER" id="PTHR12358:SF54">
    <property type="entry name" value="SPHINGOSINE KINASE RELATED PROTEIN"/>
    <property type="match status" value="1"/>
</dbReference>
<keyword evidence="7" id="KW-0444">Lipid biosynthesis</keyword>
<evidence type="ECO:0000256" key="8">
    <source>
        <dbReference type="ARBA" id="ARBA00023264"/>
    </source>
</evidence>
<comment type="cofactor">
    <cofactor evidence="1">
        <name>Mg(2+)</name>
        <dbReference type="ChEBI" id="CHEBI:18420"/>
    </cofactor>
</comment>
<proteinExistence type="inferred from homology"/>
<evidence type="ECO:0000256" key="1">
    <source>
        <dbReference type="ARBA" id="ARBA00001946"/>
    </source>
</evidence>
<dbReference type="Gene3D" id="3.40.50.10330">
    <property type="entry name" value="Probable inorganic polyphosphate/atp-NAD kinase, domain 1"/>
    <property type="match status" value="1"/>
</dbReference>
<accession>A0A921ENL2</accession>
<dbReference type="Pfam" id="PF00781">
    <property type="entry name" value="DAGK_cat"/>
    <property type="match status" value="1"/>
</dbReference>
<dbReference type="Pfam" id="PF19279">
    <property type="entry name" value="YegS_C"/>
    <property type="match status" value="1"/>
</dbReference>
<dbReference type="PROSITE" id="PS50146">
    <property type="entry name" value="DAGK"/>
    <property type="match status" value="1"/>
</dbReference>
<keyword evidence="5 10" id="KW-0418">Kinase</keyword>
<dbReference type="SUPFAM" id="SSF111331">
    <property type="entry name" value="NAD kinase/diacylglycerol kinase-like"/>
    <property type="match status" value="1"/>
</dbReference>
<keyword evidence="8" id="KW-1208">Phospholipid metabolism</keyword>
<dbReference type="InterPro" id="IPR045540">
    <property type="entry name" value="YegS/DAGK_C"/>
</dbReference>
<dbReference type="Gene3D" id="2.60.200.40">
    <property type="match status" value="1"/>
</dbReference>
<keyword evidence="4" id="KW-0547">Nucleotide-binding</keyword>
<keyword evidence="7" id="KW-0443">Lipid metabolism</keyword>
<feature type="domain" description="DAGKc" evidence="9">
    <location>
        <begin position="1"/>
        <end position="129"/>
    </location>
</feature>
<evidence type="ECO:0000256" key="4">
    <source>
        <dbReference type="ARBA" id="ARBA00022741"/>
    </source>
</evidence>
<dbReference type="GO" id="GO:0005524">
    <property type="term" value="F:ATP binding"/>
    <property type="evidence" value="ECO:0007669"/>
    <property type="project" value="UniProtKB-KW"/>
</dbReference>
<dbReference type="EMBL" id="DYZF01000037">
    <property type="protein sequence ID" value="HJE50656.1"/>
    <property type="molecule type" value="Genomic_DNA"/>
</dbReference>
<reference evidence="10" key="1">
    <citation type="journal article" date="2021" name="PeerJ">
        <title>Extensive microbial diversity within the chicken gut microbiome revealed by metagenomics and culture.</title>
        <authorList>
            <person name="Gilroy R."/>
            <person name="Ravi A."/>
            <person name="Getino M."/>
            <person name="Pursley I."/>
            <person name="Horton D.L."/>
            <person name="Alikhan N.F."/>
            <person name="Baker D."/>
            <person name="Gharbi K."/>
            <person name="Hall N."/>
            <person name="Watson M."/>
            <person name="Adriaenssens E.M."/>
            <person name="Foster-Nyarko E."/>
            <person name="Jarju S."/>
            <person name="Secka A."/>
            <person name="Antonio M."/>
            <person name="Oren A."/>
            <person name="Chaudhuri R.R."/>
            <person name="La Ragione R."/>
            <person name="Hildebrand F."/>
            <person name="Pallen M.J."/>
        </authorList>
    </citation>
    <scope>NUCLEOTIDE SEQUENCE</scope>
    <source>
        <strain evidence="10">ChiGjej3B3-7470</strain>
    </source>
</reference>
<dbReference type="InterPro" id="IPR001206">
    <property type="entry name" value="Diacylglycerol_kinase_cat_dom"/>
</dbReference>
<dbReference type="GO" id="GO:0016301">
    <property type="term" value="F:kinase activity"/>
    <property type="evidence" value="ECO:0007669"/>
    <property type="project" value="UniProtKB-KW"/>
</dbReference>
<evidence type="ECO:0000256" key="5">
    <source>
        <dbReference type="ARBA" id="ARBA00022777"/>
    </source>
</evidence>
<name>A0A921ENL2_9ACTN</name>
<evidence type="ECO:0000256" key="6">
    <source>
        <dbReference type="ARBA" id="ARBA00022840"/>
    </source>
</evidence>
<evidence type="ECO:0000256" key="2">
    <source>
        <dbReference type="ARBA" id="ARBA00005983"/>
    </source>
</evidence>
<evidence type="ECO:0000256" key="7">
    <source>
        <dbReference type="ARBA" id="ARBA00023209"/>
    </source>
</evidence>
<keyword evidence="7" id="KW-0594">Phospholipid biosynthesis</keyword>
<dbReference type="AlphaFoldDB" id="A0A921ENL2"/>
<evidence type="ECO:0000313" key="11">
    <source>
        <dbReference type="Proteomes" id="UP000712713"/>
    </source>
</evidence>
<reference evidence="10" key="2">
    <citation type="submission" date="2021-09" db="EMBL/GenBank/DDBJ databases">
        <authorList>
            <person name="Gilroy R."/>
        </authorList>
    </citation>
    <scope>NUCLEOTIDE SEQUENCE</scope>
    <source>
        <strain evidence="10">ChiGjej3B3-7470</strain>
    </source>
</reference>
<evidence type="ECO:0000313" key="10">
    <source>
        <dbReference type="EMBL" id="HJE50656.1"/>
    </source>
</evidence>
<protein>
    <submittedName>
        <fullName evidence="10">NAD(+)/NADH kinase</fullName>
    </submittedName>
</protein>
<keyword evidence="3" id="KW-0808">Transferase</keyword>
<dbReference type="Proteomes" id="UP000712713">
    <property type="component" value="Unassembled WGS sequence"/>
</dbReference>
<comment type="similarity">
    <text evidence="2">Belongs to the diacylglycerol/lipid kinase family.</text>
</comment>
<gene>
    <name evidence="10" type="ORF">K8V15_01525</name>
</gene>
<dbReference type="InterPro" id="IPR017438">
    <property type="entry name" value="ATP-NAD_kinase_N"/>
</dbReference>
<evidence type="ECO:0000259" key="9">
    <source>
        <dbReference type="PROSITE" id="PS50146"/>
    </source>
</evidence>
<dbReference type="InterPro" id="IPR016064">
    <property type="entry name" value="NAD/diacylglycerol_kinase_sf"/>
</dbReference>
<comment type="caution">
    <text evidence="10">The sequence shown here is derived from an EMBL/GenBank/DDBJ whole genome shotgun (WGS) entry which is preliminary data.</text>
</comment>
<dbReference type="GO" id="GO:0008654">
    <property type="term" value="P:phospholipid biosynthetic process"/>
    <property type="evidence" value="ECO:0007669"/>
    <property type="project" value="UniProtKB-KW"/>
</dbReference>
<dbReference type="InterPro" id="IPR050187">
    <property type="entry name" value="Lipid_Phosphate_FormReg"/>
</dbReference>
<organism evidence="10 11">
    <name type="scientific">Tessaracoccus flavescens</name>
    <dbReference type="NCBI Taxonomy" id="399497"/>
    <lineage>
        <taxon>Bacteria</taxon>
        <taxon>Bacillati</taxon>
        <taxon>Actinomycetota</taxon>
        <taxon>Actinomycetes</taxon>
        <taxon>Propionibacteriales</taxon>
        <taxon>Propionibacteriaceae</taxon>
        <taxon>Tessaracoccus</taxon>
    </lineage>
</organism>
<sequence length="315" mass="32928">MRRAAVIVHASRLHRPAGVRRLIERELSRRGWAPPLWLETTAADPGAGQGRAALAAGVDLVLVVGGDGTVRSVLGSLVGSSVPVGLVPSGTGNLLARNLRIPLTKRRAVRYAVDGAARPLDLLRWSADGGRSGVAAVMVGLGADAAVLADTNETVKKWTGQAAYVVAGRRHIRAIPVPTQVAVEDGQTGRAELRDVEVAEEGSGVERLVRDASLVEIGNVGSLMAGVTLLPSADPTDGRLDVLVASPLNGRDVGRMIAGVLLQRSRDRLLDRRSGTAVAVECERPVLCQVDGDVIGAVSRLRVEVLPGAVQVVAR</sequence>
<keyword evidence="6" id="KW-0067">ATP-binding</keyword>
<dbReference type="PANTHER" id="PTHR12358">
    <property type="entry name" value="SPHINGOSINE KINASE"/>
    <property type="match status" value="1"/>
</dbReference>